<dbReference type="GO" id="GO:0005849">
    <property type="term" value="C:mRNA cleavage factor complex"/>
    <property type="evidence" value="ECO:0007669"/>
    <property type="project" value="TreeGrafter"/>
</dbReference>
<feature type="region of interest" description="Disordered" evidence="1">
    <location>
        <begin position="1"/>
        <end position="252"/>
    </location>
</feature>
<dbReference type="NCBIfam" id="TIGR02167">
    <property type="entry name" value="Liste_lipo_26"/>
    <property type="match status" value="5"/>
</dbReference>
<evidence type="ECO:0000313" key="3">
    <source>
        <dbReference type="EMBL" id="CAJ1960616.1"/>
    </source>
</evidence>
<feature type="compositionally biased region" description="Basic residues" evidence="1">
    <location>
        <begin position="39"/>
        <end position="52"/>
    </location>
</feature>
<dbReference type="GO" id="GO:0006369">
    <property type="term" value="P:termination of RNA polymerase II transcription"/>
    <property type="evidence" value="ECO:0007669"/>
    <property type="project" value="InterPro"/>
</dbReference>
<proteinExistence type="predicted"/>
<keyword evidence="2" id="KW-1133">Transmembrane helix</keyword>
<dbReference type="GO" id="GO:0000993">
    <property type="term" value="F:RNA polymerase II complex binding"/>
    <property type="evidence" value="ECO:0007669"/>
    <property type="project" value="InterPro"/>
</dbReference>
<feature type="compositionally biased region" description="Low complexity" evidence="1">
    <location>
        <begin position="179"/>
        <end position="190"/>
    </location>
</feature>
<dbReference type="AlphaFoldDB" id="A0AAD2G2Q3"/>
<feature type="compositionally biased region" description="Basic and acidic residues" evidence="1">
    <location>
        <begin position="220"/>
        <end position="229"/>
    </location>
</feature>
<dbReference type="InterPro" id="IPR045154">
    <property type="entry name" value="PCF11-like"/>
</dbReference>
<dbReference type="GO" id="GO:0031124">
    <property type="term" value="P:mRNA 3'-end processing"/>
    <property type="evidence" value="ECO:0007669"/>
    <property type="project" value="InterPro"/>
</dbReference>
<evidence type="ECO:0000256" key="1">
    <source>
        <dbReference type="SAM" id="MobiDB-lite"/>
    </source>
</evidence>
<dbReference type="InterPro" id="IPR005046">
    <property type="entry name" value="DUF285"/>
</dbReference>
<dbReference type="GO" id="GO:0005737">
    <property type="term" value="C:cytoplasm"/>
    <property type="evidence" value="ECO:0007669"/>
    <property type="project" value="TreeGrafter"/>
</dbReference>
<feature type="compositionally biased region" description="Low complexity" evidence="1">
    <location>
        <begin position="203"/>
        <end position="217"/>
    </location>
</feature>
<dbReference type="Proteomes" id="UP001295423">
    <property type="component" value="Unassembled WGS sequence"/>
</dbReference>
<sequence length="993" mass="108069">MTTNSSNQGHPPSLPEIKRSRDGRDTDNEKKSSSASSKPKSKSRRGRSKSSHRSSSSSKEEGRRSFSPHSSPNSPNKSRRRSSHSRSSKSNTTPDSKTAAKEKTRRLATSPGVTYVASSSRHRRHGKGSKSSKSSRSGGGSRHSTPSSSTRSNGNKLKLMDAYGTCISAPPLVHSTTPGARQESGSSAGGRSRKSPKLDRTTEATAAPDIAEIEAAALQRGREEGERNARKQNRSWVASPSSDDNADAEGTNEKKLSRKYVAIGFIALLAFAGGIIAWQLVPSLSSNDEDVTTANAFVSPSEEDCLAISKGQEVEGQDETRSKTIGAEIDLAVAANSDLDLLQRELESKMQQDILPLLAGCDTESNVVIENNNFLIDNVVLKSISADVLAECRLNPEGLCSTVYMEMEVFSFKSNDVDDESVLKQIKDVFLDKGVLDLLKLASPVEDIGSATSVYKFEPSLSLVPTSSPSTMEGDIIMDEDDTGRCEAIRNGESLDEKNDLASQSYDVLLDVVVLESDPQLTLMTVDLENKLQRIVVPSLAGCDDDQDSLIITGKADADVVLNDECLPDSGTFCHRFEIHLEIFMEGTVATGDFLPTIREEFLQSSLMERLSLVSPFERIDFVDVLAQARSTNPSSNPTTEAPSSMPTTIPSQSPSSKPSFMPVVEPTLEPSLLPTMPPTPQPTPGPTLFPTRQPATPPPTPLPTPFPTPGPTPLPTPGPTPLPTPGRTPFPTSGPTPFPTPGPTSFPTSGPTLFPSLQPTSSPTKPCIATNSDLFAARDSWFGTSSEKATVENAYGLIGDWCFDSGVTSMRELFRDRPTFNEDISNWDTSAVTDMMWMFYRARSFNQDISKWNTSAVTNMRSMFNKAYVFNQDISNWDTSAVTVMAHMFWRTNAFNQDISNWDTSAVTNMEYMFYVTTSFNQDISNWDTSSVTRMARMFFAASSFNQNLCAWGPRLSGNVDVDRMFLDATQCPSTTNPNLSANPRGPFCHVC</sequence>
<keyword evidence="2" id="KW-0472">Membrane</keyword>
<feature type="compositionally biased region" description="Low complexity" evidence="1">
    <location>
        <begin position="131"/>
        <end position="152"/>
    </location>
</feature>
<feature type="compositionally biased region" description="Pro residues" evidence="1">
    <location>
        <begin position="696"/>
        <end position="745"/>
    </location>
</feature>
<dbReference type="EMBL" id="CAKOGP040002069">
    <property type="protein sequence ID" value="CAJ1960616.1"/>
    <property type="molecule type" value="Genomic_DNA"/>
</dbReference>
<feature type="compositionally biased region" description="Polar residues" evidence="1">
    <location>
        <begin position="234"/>
        <end position="243"/>
    </location>
</feature>
<gene>
    <name evidence="3" type="ORF">CYCCA115_LOCUS18808</name>
</gene>
<dbReference type="Pfam" id="PF03382">
    <property type="entry name" value="DUF285"/>
    <property type="match status" value="1"/>
</dbReference>
<feature type="compositionally biased region" description="Basic and acidic residues" evidence="1">
    <location>
        <begin position="16"/>
        <end position="32"/>
    </location>
</feature>
<protein>
    <recommendedName>
        <fullName evidence="5">BspA family leucine-rich repeat surface protein</fullName>
    </recommendedName>
</protein>
<comment type="caution">
    <text evidence="3">The sequence shown here is derived from an EMBL/GenBank/DDBJ whole genome shotgun (WGS) entry which is preliminary data.</text>
</comment>
<feature type="compositionally biased region" description="Low complexity" evidence="1">
    <location>
        <begin position="65"/>
        <end position="76"/>
    </location>
</feature>
<keyword evidence="2" id="KW-0812">Transmembrane</keyword>
<keyword evidence="4" id="KW-1185">Reference proteome</keyword>
<evidence type="ECO:0000313" key="4">
    <source>
        <dbReference type="Proteomes" id="UP001295423"/>
    </source>
</evidence>
<feature type="compositionally biased region" description="Basic residues" evidence="1">
    <location>
        <begin position="120"/>
        <end position="130"/>
    </location>
</feature>
<feature type="region of interest" description="Disordered" evidence="1">
    <location>
        <begin position="630"/>
        <end position="749"/>
    </location>
</feature>
<dbReference type="InterPro" id="IPR011889">
    <property type="entry name" value="Liste_lipo_26"/>
</dbReference>
<dbReference type="PANTHER" id="PTHR15921:SF3">
    <property type="entry name" value="PRE-MRNA CLEAVAGE COMPLEX 2 PROTEIN PCF11"/>
    <property type="match status" value="1"/>
</dbReference>
<evidence type="ECO:0000256" key="2">
    <source>
        <dbReference type="SAM" id="Phobius"/>
    </source>
</evidence>
<dbReference type="GO" id="GO:0003729">
    <property type="term" value="F:mRNA binding"/>
    <property type="evidence" value="ECO:0007669"/>
    <property type="project" value="InterPro"/>
</dbReference>
<organism evidence="3 4">
    <name type="scientific">Cylindrotheca closterium</name>
    <dbReference type="NCBI Taxonomy" id="2856"/>
    <lineage>
        <taxon>Eukaryota</taxon>
        <taxon>Sar</taxon>
        <taxon>Stramenopiles</taxon>
        <taxon>Ochrophyta</taxon>
        <taxon>Bacillariophyta</taxon>
        <taxon>Bacillariophyceae</taxon>
        <taxon>Bacillariophycidae</taxon>
        <taxon>Bacillariales</taxon>
        <taxon>Bacillariaceae</taxon>
        <taxon>Cylindrotheca</taxon>
    </lineage>
</organism>
<feature type="compositionally biased region" description="Polar residues" evidence="1">
    <location>
        <begin position="1"/>
        <end position="10"/>
    </location>
</feature>
<accession>A0AAD2G2Q3</accession>
<evidence type="ECO:0008006" key="5">
    <source>
        <dbReference type="Google" id="ProtNLM"/>
    </source>
</evidence>
<reference evidence="3" key="1">
    <citation type="submission" date="2023-08" db="EMBL/GenBank/DDBJ databases">
        <authorList>
            <person name="Audoor S."/>
            <person name="Bilcke G."/>
        </authorList>
    </citation>
    <scope>NUCLEOTIDE SEQUENCE</scope>
</reference>
<dbReference type="PANTHER" id="PTHR15921">
    <property type="entry name" value="PRE-MRNA CLEAVAGE COMPLEX II"/>
    <property type="match status" value="1"/>
</dbReference>
<feature type="compositionally biased region" description="Basic residues" evidence="1">
    <location>
        <begin position="77"/>
        <end position="87"/>
    </location>
</feature>
<name>A0AAD2G2Q3_9STRA</name>
<feature type="compositionally biased region" description="Pro residues" evidence="1">
    <location>
        <begin position="676"/>
        <end position="688"/>
    </location>
</feature>
<feature type="transmembrane region" description="Helical" evidence="2">
    <location>
        <begin position="260"/>
        <end position="281"/>
    </location>
</feature>
<feature type="compositionally biased region" description="Polar residues" evidence="1">
    <location>
        <begin position="630"/>
        <end position="659"/>
    </location>
</feature>